<evidence type="ECO:0000313" key="2">
    <source>
        <dbReference type="Proteomes" id="UP000825699"/>
    </source>
</evidence>
<gene>
    <name evidence="1" type="ORF">HFO42_17975</name>
</gene>
<organism evidence="1 2">
    <name type="scientific">Rhizobium leguminosarum</name>
    <dbReference type="NCBI Taxonomy" id="384"/>
    <lineage>
        <taxon>Bacteria</taxon>
        <taxon>Pseudomonadati</taxon>
        <taxon>Pseudomonadota</taxon>
        <taxon>Alphaproteobacteria</taxon>
        <taxon>Hyphomicrobiales</taxon>
        <taxon>Rhizobiaceae</taxon>
        <taxon>Rhizobium/Agrobacterium group</taxon>
        <taxon>Rhizobium</taxon>
    </lineage>
</organism>
<protein>
    <submittedName>
        <fullName evidence="1">Uncharacterized protein</fullName>
    </submittedName>
</protein>
<dbReference type="EMBL" id="JAAXEP010000008">
    <property type="protein sequence ID" value="MBY5629973.1"/>
    <property type="molecule type" value="Genomic_DNA"/>
</dbReference>
<reference evidence="1" key="1">
    <citation type="submission" date="2020-04" db="EMBL/GenBank/DDBJ databases">
        <title>Global-level population genomics supports evidence of horizontal gene transfer on evolution of Rhizobia in Lentils.</title>
        <authorList>
            <person name="Gai Y."/>
            <person name="Cook D."/>
            <person name="Riely B."/>
        </authorList>
    </citation>
    <scope>NUCLEOTIDE SEQUENCE</scope>
    <source>
        <strain evidence="1">Derici101B</strain>
    </source>
</reference>
<sequence length="151" mass="17145">MKKPAPIKPLDPVLAHFIRALARETARMDHERMMRGEKVSTEIEIRPARKFRGKIRSRVPDGQGGYTWVEEDFQQFDQRRQLFLEQMKRVVADIRAGQVMISARSGGCMLRFMSHGFAVAAGEVPEIRGNCMQHGATRPFAELATTSRSIC</sequence>
<comment type="caution">
    <text evidence="1">The sequence shown here is derived from an EMBL/GenBank/DDBJ whole genome shotgun (WGS) entry which is preliminary data.</text>
</comment>
<accession>A0AAJ1AA65</accession>
<dbReference type="RefSeq" id="WP_222261251.1">
    <property type="nucleotide sequence ID" value="NZ_JAAXEB010000009.1"/>
</dbReference>
<proteinExistence type="predicted"/>
<dbReference type="Proteomes" id="UP000825699">
    <property type="component" value="Unassembled WGS sequence"/>
</dbReference>
<evidence type="ECO:0000313" key="1">
    <source>
        <dbReference type="EMBL" id="MBY5629973.1"/>
    </source>
</evidence>
<name>A0AAJ1AA65_RHILE</name>
<dbReference type="AlphaFoldDB" id="A0AAJ1AA65"/>